<evidence type="ECO:0000256" key="3">
    <source>
        <dbReference type="ARBA" id="ARBA00022723"/>
    </source>
</evidence>
<evidence type="ECO:0000256" key="7">
    <source>
        <dbReference type="HAMAP-Rule" id="MF_00009"/>
    </source>
</evidence>
<reference evidence="9" key="2">
    <citation type="submission" date="2016-04" db="EMBL/GenBank/DDBJ databases">
        <title>First Complete Genome Sequence of a Subdivision 6 Acidobacterium.</title>
        <authorList>
            <person name="Huang S."/>
            <person name="Vieira S."/>
            <person name="Bunk B."/>
            <person name="Riedel T."/>
            <person name="Sproeer C."/>
            <person name="Overmann J."/>
        </authorList>
    </citation>
    <scope>NUCLEOTIDE SEQUENCE [LARGE SCALE GENOMIC DNA]</scope>
    <source>
        <strain evidence="9">DSM 100886 HEG_-6_39</strain>
    </source>
</reference>
<dbReference type="PATRIC" id="fig|1813736.3.peg.3393"/>
<dbReference type="HAMAP" id="MF_00009">
    <property type="entry name" value="Endoribonucl_YbeY"/>
    <property type="match status" value="1"/>
</dbReference>
<comment type="function">
    <text evidence="7">Single strand-specific metallo-endoribonuclease involved in late-stage 70S ribosome quality control and in maturation of the 3' terminus of the 16S rRNA.</text>
</comment>
<dbReference type="KEGG" id="abac:LuPra_03190"/>
<evidence type="ECO:0000256" key="2">
    <source>
        <dbReference type="ARBA" id="ARBA00022722"/>
    </source>
</evidence>
<keyword evidence="6 7" id="KW-0862">Zinc</keyword>
<gene>
    <name evidence="7 8" type="primary">ybeY</name>
    <name evidence="8" type="ORF">LuPra_03190</name>
</gene>
<dbReference type="GO" id="GO:0005737">
    <property type="term" value="C:cytoplasm"/>
    <property type="evidence" value="ECO:0007669"/>
    <property type="project" value="UniProtKB-SubCell"/>
</dbReference>
<keyword evidence="3 7" id="KW-0479">Metal-binding</keyword>
<protein>
    <recommendedName>
        <fullName evidence="7">Endoribonuclease YbeY</fullName>
        <ecNumber evidence="7">3.1.-.-</ecNumber>
    </recommendedName>
</protein>
<keyword evidence="7" id="KW-0690">Ribosome biogenesis</keyword>
<dbReference type="AlphaFoldDB" id="A0A143PP71"/>
<dbReference type="RefSeq" id="WP_110174721.1">
    <property type="nucleotide sequence ID" value="NZ_CP015136.1"/>
</dbReference>
<keyword evidence="5 7" id="KW-0378">Hydrolase</keyword>
<dbReference type="PROSITE" id="PS01306">
    <property type="entry name" value="UPF0054"/>
    <property type="match status" value="1"/>
</dbReference>
<feature type="binding site" evidence="7">
    <location>
        <position position="117"/>
    </location>
    <ligand>
        <name>Zn(2+)</name>
        <dbReference type="ChEBI" id="CHEBI:29105"/>
        <note>catalytic</note>
    </ligand>
</feature>
<feature type="binding site" evidence="7">
    <location>
        <position position="127"/>
    </location>
    <ligand>
        <name>Zn(2+)</name>
        <dbReference type="ChEBI" id="CHEBI:29105"/>
        <note>catalytic</note>
    </ligand>
</feature>
<comment type="similarity">
    <text evidence="1 7">Belongs to the endoribonuclease YbeY family.</text>
</comment>
<dbReference type="InterPro" id="IPR020549">
    <property type="entry name" value="YbeY_CS"/>
</dbReference>
<reference evidence="8 9" key="1">
    <citation type="journal article" date="2016" name="Genome Announc.">
        <title>First Complete Genome Sequence of a Subdivision 6 Acidobacterium Strain.</title>
        <authorList>
            <person name="Huang S."/>
            <person name="Vieira S."/>
            <person name="Bunk B."/>
            <person name="Riedel T."/>
            <person name="Sproer C."/>
            <person name="Overmann J."/>
        </authorList>
    </citation>
    <scope>NUCLEOTIDE SEQUENCE [LARGE SCALE GENOMIC DNA]</scope>
    <source>
        <strain evidence="9">DSM 100886 HEG_-6_39</strain>
    </source>
</reference>
<dbReference type="EC" id="3.1.-.-" evidence="7"/>
<proteinExistence type="inferred from homology"/>
<evidence type="ECO:0000313" key="9">
    <source>
        <dbReference type="Proteomes" id="UP000076079"/>
    </source>
</evidence>
<keyword evidence="7" id="KW-0698">rRNA processing</keyword>
<dbReference type="Gene3D" id="3.40.390.30">
    <property type="entry name" value="Metalloproteases ('zincins'), catalytic domain"/>
    <property type="match status" value="1"/>
</dbReference>
<name>A0A143PP71_LUTPR</name>
<keyword evidence="9" id="KW-1185">Reference proteome</keyword>
<dbReference type="GO" id="GO:0008270">
    <property type="term" value="F:zinc ion binding"/>
    <property type="evidence" value="ECO:0007669"/>
    <property type="project" value="UniProtKB-UniRule"/>
</dbReference>
<comment type="cofactor">
    <cofactor evidence="7">
        <name>Zn(2+)</name>
        <dbReference type="ChEBI" id="CHEBI:29105"/>
    </cofactor>
    <text evidence="7">Binds 1 zinc ion.</text>
</comment>
<dbReference type="OrthoDB" id="9807740at2"/>
<dbReference type="SUPFAM" id="SSF55486">
    <property type="entry name" value="Metalloproteases ('zincins'), catalytic domain"/>
    <property type="match status" value="1"/>
</dbReference>
<evidence type="ECO:0000313" key="8">
    <source>
        <dbReference type="EMBL" id="AMY09963.1"/>
    </source>
</evidence>
<dbReference type="Proteomes" id="UP000076079">
    <property type="component" value="Chromosome"/>
</dbReference>
<dbReference type="EMBL" id="CP015136">
    <property type="protein sequence ID" value="AMY09963.1"/>
    <property type="molecule type" value="Genomic_DNA"/>
</dbReference>
<evidence type="ECO:0000256" key="4">
    <source>
        <dbReference type="ARBA" id="ARBA00022759"/>
    </source>
</evidence>
<dbReference type="NCBIfam" id="TIGR00043">
    <property type="entry name" value="rRNA maturation RNase YbeY"/>
    <property type="match status" value="1"/>
</dbReference>
<dbReference type="GO" id="GO:0004521">
    <property type="term" value="F:RNA endonuclease activity"/>
    <property type="evidence" value="ECO:0007669"/>
    <property type="project" value="UniProtKB-UniRule"/>
</dbReference>
<keyword evidence="4 7" id="KW-0255">Endonuclease</keyword>
<dbReference type="STRING" id="1855912.LuPra_03190"/>
<feature type="binding site" evidence="7">
    <location>
        <position position="121"/>
    </location>
    <ligand>
        <name>Zn(2+)</name>
        <dbReference type="ChEBI" id="CHEBI:29105"/>
        <note>catalytic</note>
    </ligand>
</feature>
<dbReference type="Pfam" id="PF02130">
    <property type="entry name" value="YbeY"/>
    <property type="match status" value="1"/>
</dbReference>
<dbReference type="InterPro" id="IPR002036">
    <property type="entry name" value="YbeY"/>
</dbReference>
<dbReference type="GO" id="GO:0004222">
    <property type="term" value="F:metalloendopeptidase activity"/>
    <property type="evidence" value="ECO:0007669"/>
    <property type="project" value="InterPro"/>
</dbReference>
<evidence type="ECO:0000256" key="5">
    <source>
        <dbReference type="ARBA" id="ARBA00022801"/>
    </source>
</evidence>
<accession>A0A143PP71</accession>
<keyword evidence="2 7" id="KW-0540">Nuclease</keyword>
<keyword evidence="7" id="KW-0963">Cytoplasm</keyword>
<dbReference type="PANTHER" id="PTHR46986">
    <property type="entry name" value="ENDORIBONUCLEASE YBEY, CHLOROPLASTIC"/>
    <property type="match status" value="1"/>
</dbReference>
<comment type="subcellular location">
    <subcellularLocation>
        <location evidence="7">Cytoplasm</location>
    </subcellularLocation>
</comment>
<dbReference type="InterPro" id="IPR023091">
    <property type="entry name" value="MetalPrtase_cat_dom_sf_prd"/>
</dbReference>
<dbReference type="PANTHER" id="PTHR46986:SF1">
    <property type="entry name" value="ENDORIBONUCLEASE YBEY, CHLOROPLASTIC"/>
    <property type="match status" value="1"/>
</dbReference>
<dbReference type="GO" id="GO:0006364">
    <property type="term" value="P:rRNA processing"/>
    <property type="evidence" value="ECO:0007669"/>
    <property type="project" value="UniProtKB-UniRule"/>
</dbReference>
<organism evidence="8 9">
    <name type="scientific">Luteitalea pratensis</name>
    <dbReference type="NCBI Taxonomy" id="1855912"/>
    <lineage>
        <taxon>Bacteria</taxon>
        <taxon>Pseudomonadati</taxon>
        <taxon>Acidobacteriota</taxon>
        <taxon>Vicinamibacteria</taxon>
        <taxon>Vicinamibacterales</taxon>
        <taxon>Vicinamibacteraceae</taxon>
        <taxon>Luteitalea</taxon>
    </lineage>
</organism>
<sequence>MDTDPAALAISVCDRNGRPARAPGLARWLAGTAPARARGTITIVLTGDAAMRRLNREWRGVDRATDVLSFPADDAGLRVRGRARHLGDIVIATGVARRQAASARHAYRTELKVLALHGLLHLLGYDHETDHGQMRRLELRLRRMGGLAAGLIERETRA</sequence>
<evidence type="ECO:0000256" key="6">
    <source>
        <dbReference type="ARBA" id="ARBA00022833"/>
    </source>
</evidence>
<evidence type="ECO:0000256" key="1">
    <source>
        <dbReference type="ARBA" id="ARBA00010875"/>
    </source>
</evidence>